<feature type="compositionally biased region" description="Basic and acidic residues" evidence="7">
    <location>
        <begin position="69"/>
        <end position="79"/>
    </location>
</feature>
<feature type="region of interest" description="Disordered" evidence="7">
    <location>
        <begin position="372"/>
        <end position="411"/>
    </location>
</feature>
<dbReference type="PRINTS" id="PR00024">
    <property type="entry name" value="HOMEOBOX"/>
</dbReference>
<dbReference type="InterPro" id="IPR020479">
    <property type="entry name" value="HD_metazoa"/>
</dbReference>
<dbReference type="EMBL" id="GGFJ01002721">
    <property type="protein sequence ID" value="MBW51862.1"/>
    <property type="molecule type" value="Transcribed_RNA"/>
</dbReference>
<dbReference type="GO" id="GO:1990837">
    <property type="term" value="F:sequence-specific double-stranded DNA binding"/>
    <property type="evidence" value="ECO:0007669"/>
    <property type="project" value="TreeGrafter"/>
</dbReference>
<feature type="compositionally biased region" description="Basic and acidic residues" evidence="7">
    <location>
        <begin position="8"/>
        <end position="43"/>
    </location>
</feature>
<dbReference type="GO" id="GO:0005634">
    <property type="term" value="C:nucleus"/>
    <property type="evidence" value="ECO:0007669"/>
    <property type="project" value="UniProtKB-SubCell"/>
</dbReference>
<name>A0A2M4BFP8_9DIPT</name>
<dbReference type="SMART" id="SM00389">
    <property type="entry name" value="HOX"/>
    <property type="match status" value="1"/>
</dbReference>
<dbReference type="PROSITE" id="PS00027">
    <property type="entry name" value="HOMEOBOX_1"/>
    <property type="match status" value="1"/>
</dbReference>
<evidence type="ECO:0000256" key="6">
    <source>
        <dbReference type="RuleBase" id="RU000682"/>
    </source>
</evidence>
<feature type="compositionally biased region" description="Low complexity" evidence="7">
    <location>
        <begin position="345"/>
        <end position="358"/>
    </location>
</feature>
<dbReference type="FunFam" id="1.10.10.60:FF:000440">
    <property type="entry name" value="NK7.1, isoform A"/>
    <property type="match status" value="1"/>
</dbReference>
<feature type="region of interest" description="Disordered" evidence="7">
    <location>
        <begin position="243"/>
        <end position="358"/>
    </location>
</feature>
<feature type="compositionally biased region" description="Low complexity" evidence="7">
    <location>
        <begin position="667"/>
        <end position="676"/>
    </location>
</feature>
<organism evidence="9">
    <name type="scientific">Anopheles marajoara</name>
    <dbReference type="NCBI Taxonomy" id="58244"/>
    <lineage>
        <taxon>Eukaryota</taxon>
        <taxon>Metazoa</taxon>
        <taxon>Ecdysozoa</taxon>
        <taxon>Arthropoda</taxon>
        <taxon>Hexapoda</taxon>
        <taxon>Insecta</taxon>
        <taxon>Pterygota</taxon>
        <taxon>Neoptera</taxon>
        <taxon>Endopterygota</taxon>
        <taxon>Diptera</taxon>
        <taxon>Nematocera</taxon>
        <taxon>Culicoidea</taxon>
        <taxon>Culicidae</taxon>
        <taxon>Anophelinae</taxon>
        <taxon>Anopheles</taxon>
    </lineage>
</organism>
<evidence type="ECO:0000256" key="1">
    <source>
        <dbReference type="ARBA" id="ARBA00004123"/>
    </source>
</evidence>
<dbReference type="InterPro" id="IPR001356">
    <property type="entry name" value="HD"/>
</dbReference>
<evidence type="ECO:0000313" key="9">
    <source>
        <dbReference type="EMBL" id="MBW51862.1"/>
    </source>
</evidence>
<keyword evidence="3 5" id="KW-0371">Homeobox</keyword>
<feature type="compositionally biased region" description="Basic residues" evidence="7">
    <location>
        <begin position="396"/>
        <end position="406"/>
    </location>
</feature>
<feature type="compositionally biased region" description="Low complexity" evidence="7">
    <location>
        <begin position="501"/>
        <end position="524"/>
    </location>
</feature>
<comment type="subcellular location">
    <subcellularLocation>
        <location evidence="1 5 6">Nucleus</location>
    </subcellularLocation>
</comment>
<dbReference type="InterPro" id="IPR017970">
    <property type="entry name" value="Homeobox_CS"/>
</dbReference>
<feature type="region of interest" description="Disordered" evidence="7">
    <location>
        <begin position="1"/>
        <end position="231"/>
    </location>
</feature>
<evidence type="ECO:0000256" key="3">
    <source>
        <dbReference type="ARBA" id="ARBA00023155"/>
    </source>
</evidence>
<keyword evidence="2 5" id="KW-0238">DNA-binding</keyword>
<dbReference type="GO" id="GO:0048812">
    <property type="term" value="P:neuron projection morphogenesis"/>
    <property type="evidence" value="ECO:0007669"/>
    <property type="project" value="TreeGrafter"/>
</dbReference>
<feature type="compositionally biased region" description="Basic residues" evidence="7">
    <location>
        <begin position="617"/>
        <end position="626"/>
    </location>
</feature>
<evidence type="ECO:0000256" key="2">
    <source>
        <dbReference type="ARBA" id="ARBA00023125"/>
    </source>
</evidence>
<accession>A0A2M4BFP8</accession>
<protein>
    <submittedName>
        <fullName evidence="9">Putative homeodomain-containing protein</fullName>
    </submittedName>
</protein>
<dbReference type="GO" id="GO:0000981">
    <property type="term" value="F:DNA-binding transcription factor activity, RNA polymerase II-specific"/>
    <property type="evidence" value="ECO:0007669"/>
    <property type="project" value="InterPro"/>
</dbReference>
<feature type="compositionally biased region" description="Low complexity" evidence="7">
    <location>
        <begin position="245"/>
        <end position="271"/>
    </location>
</feature>
<feature type="compositionally biased region" description="Low complexity" evidence="7">
    <location>
        <begin position="568"/>
        <end position="597"/>
    </location>
</feature>
<dbReference type="AlphaFoldDB" id="A0A2M4BFP8"/>
<feature type="domain" description="Homeobox" evidence="8">
    <location>
        <begin position="400"/>
        <end position="460"/>
    </location>
</feature>
<feature type="compositionally biased region" description="Gly residues" evidence="7">
    <location>
        <begin position="464"/>
        <end position="474"/>
    </location>
</feature>
<dbReference type="CDD" id="cd00086">
    <property type="entry name" value="homeodomain"/>
    <property type="match status" value="1"/>
</dbReference>
<dbReference type="PANTHER" id="PTHR24335">
    <property type="entry name" value="MOTOR NEURON AND PANCREAS HOMEOBOX PROTEIN"/>
    <property type="match status" value="1"/>
</dbReference>
<feature type="compositionally biased region" description="Basic and acidic residues" evidence="7">
    <location>
        <begin position="172"/>
        <end position="185"/>
    </location>
</feature>
<evidence type="ECO:0000256" key="5">
    <source>
        <dbReference type="PROSITE-ProRule" id="PRU00108"/>
    </source>
</evidence>
<reference evidence="9" key="1">
    <citation type="submission" date="2018-01" db="EMBL/GenBank/DDBJ databases">
        <title>An insight into the sialome of Amazonian anophelines.</title>
        <authorList>
            <person name="Ribeiro J.M."/>
            <person name="Scarpassa V."/>
            <person name="Calvo E."/>
        </authorList>
    </citation>
    <scope>NUCLEOTIDE SEQUENCE</scope>
    <source>
        <tissue evidence="9">Salivary glands</tissue>
    </source>
</reference>
<evidence type="ECO:0000259" key="8">
    <source>
        <dbReference type="PROSITE" id="PS50071"/>
    </source>
</evidence>
<dbReference type="PANTHER" id="PTHR24335:SF4">
    <property type="entry name" value="EXTRA-EXTRA"/>
    <property type="match status" value="1"/>
</dbReference>
<dbReference type="GO" id="GO:0007417">
    <property type="term" value="P:central nervous system development"/>
    <property type="evidence" value="ECO:0007669"/>
    <property type="project" value="TreeGrafter"/>
</dbReference>
<dbReference type="InterPro" id="IPR009057">
    <property type="entry name" value="Homeodomain-like_sf"/>
</dbReference>
<dbReference type="Gene3D" id="1.10.10.60">
    <property type="entry name" value="Homeodomain-like"/>
    <property type="match status" value="1"/>
</dbReference>
<dbReference type="SUPFAM" id="SSF46689">
    <property type="entry name" value="Homeodomain-like"/>
    <property type="match status" value="1"/>
</dbReference>
<dbReference type="PROSITE" id="PS50071">
    <property type="entry name" value="HOMEOBOX_2"/>
    <property type="match status" value="1"/>
</dbReference>
<evidence type="ECO:0000256" key="7">
    <source>
        <dbReference type="SAM" id="MobiDB-lite"/>
    </source>
</evidence>
<sequence>MTQAEEVLEVKHLYHSNVPDDQHSPHAAKDRQQDQQQQPHHDGAPNPNHSEQQHHQQHRHHLQQQQQEIVREESEKDVQSEAPVAVGEMVSSVDSEPFESREKTPQWHPHVYANPPKQPPTPHSIMDILGWKGCSLKPKPVVSEPGSRERGEDDSDKLIARSRDSFFWTDRPIVDAERRQQRQEPMDEEDNITVDQDDEEEEEEEEDAEDVEEEDTVRHRTPSPVEDEPLNLCISKVSPAFGLLSSSSTKAPSLSTTTTTTTTAVAASAAADLRSKITSEEESTQESTQSSFRRSASRGLPPQLQSAPPTKRPRSVLPPAPQSSDADSDVCMSNDSSIDGRFANGSGAAAMSGSGSVAATSTTMASLFSLPKAIGDGSVGGGPAEDVEPASTGSGGHHHRRKKKARTTFTGRQIFELEKQFEVKKYLSSNERTEMAKLLNVTETQVKIWFQNRRTKWKKQDSGSGTGGGAGEGGAPSAAITTAQSPKDSSSSNSSGGGGSAKQSGLGRISTSSGNSTISSGLISTREDPKPKPPASWIGSEPRIESGVPVEALSRTKSRSYGKSATRSSTKNQTSAAATAAVRTSATQPQQQMMLLPEPTLEPSSIQGLKALMSDHHQRHRPRHHPSTSSSIAGGVELRNGRDSSADDEDETSSAEPSSRRKKSTSAAAAAAAVLQLPPPPAVMSAVGTPPIATTSCIGGGL</sequence>
<feature type="DNA-binding region" description="Homeobox" evidence="5">
    <location>
        <begin position="402"/>
        <end position="461"/>
    </location>
</feature>
<dbReference type="InterPro" id="IPR042768">
    <property type="entry name" value="MNX1/Ceh-12"/>
</dbReference>
<dbReference type="Pfam" id="PF00046">
    <property type="entry name" value="Homeodomain"/>
    <property type="match status" value="1"/>
</dbReference>
<proteinExistence type="predicted"/>
<feature type="compositionally biased region" description="Basic and acidic residues" evidence="7">
    <location>
        <begin position="146"/>
        <end position="164"/>
    </location>
</feature>
<feature type="compositionally biased region" description="Acidic residues" evidence="7">
    <location>
        <begin position="186"/>
        <end position="215"/>
    </location>
</feature>
<evidence type="ECO:0000256" key="4">
    <source>
        <dbReference type="ARBA" id="ARBA00023242"/>
    </source>
</evidence>
<feature type="region of interest" description="Disordered" evidence="7">
    <location>
        <begin position="454"/>
        <end position="682"/>
    </location>
</feature>
<keyword evidence="4 5" id="KW-0539">Nucleus</keyword>